<dbReference type="SUPFAM" id="SSF55729">
    <property type="entry name" value="Acyl-CoA N-acyltransferases (Nat)"/>
    <property type="match status" value="1"/>
</dbReference>
<dbReference type="InterPro" id="IPR016181">
    <property type="entry name" value="Acyl_CoA_acyltransferase"/>
</dbReference>
<proteinExistence type="predicted"/>
<dbReference type="Proteomes" id="UP000443843">
    <property type="component" value="Unassembled WGS sequence"/>
</dbReference>
<evidence type="ECO:0000313" key="3">
    <source>
        <dbReference type="Proteomes" id="UP000443843"/>
    </source>
</evidence>
<keyword evidence="2" id="KW-0808">Transferase</keyword>
<gene>
    <name evidence="2" type="ORF">GLS40_14595</name>
</gene>
<dbReference type="RefSeq" id="WP_160383478.1">
    <property type="nucleotide sequence ID" value="NZ_WNXQ01000009.1"/>
</dbReference>
<evidence type="ECO:0000313" key="2">
    <source>
        <dbReference type="EMBL" id="MWB79266.1"/>
    </source>
</evidence>
<reference evidence="2 3" key="1">
    <citation type="submission" date="2019-11" db="EMBL/GenBank/DDBJ databases">
        <title>Pseudooceanicola pacifica sp. nov., isolated from deep-sea sediment of the Pacific Ocean.</title>
        <authorList>
            <person name="Lyu L."/>
        </authorList>
    </citation>
    <scope>NUCLEOTIDE SEQUENCE [LARGE SCALE GENOMIC DNA]</scope>
    <source>
        <strain evidence="2 3">216_PA32_1</strain>
    </source>
</reference>
<dbReference type="InterPro" id="IPR000182">
    <property type="entry name" value="GNAT_dom"/>
</dbReference>
<keyword evidence="3" id="KW-1185">Reference proteome</keyword>
<dbReference type="EMBL" id="WNXQ01000009">
    <property type="protein sequence ID" value="MWB79266.1"/>
    <property type="molecule type" value="Genomic_DNA"/>
</dbReference>
<dbReference type="GO" id="GO:0016747">
    <property type="term" value="F:acyltransferase activity, transferring groups other than amino-acyl groups"/>
    <property type="evidence" value="ECO:0007669"/>
    <property type="project" value="InterPro"/>
</dbReference>
<feature type="domain" description="N-acetyltransferase" evidence="1">
    <location>
        <begin position="4"/>
        <end position="160"/>
    </location>
</feature>
<dbReference type="Gene3D" id="3.40.630.30">
    <property type="match status" value="1"/>
</dbReference>
<dbReference type="Pfam" id="PF13302">
    <property type="entry name" value="Acetyltransf_3"/>
    <property type="match status" value="1"/>
</dbReference>
<name>A0A844W4T4_9RHOB</name>
<accession>A0A844W4T4</accession>
<dbReference type="PANTHER" id="PTHR43792">
    <property type="entry name" value="GNAT FAMILY, PUTATIVE (AFU_ORTHOLOGUE AFUA_3G00765)-RELATED-RELATED"/>
    <property type="match status" value="1"/>
</dbReference>
<dbReference type="PANTHER" id="PTHR43792:SF1">
    <property type="entry name" value="N-ACETYLTRANSFERASE DOMAIN-CONTAINING PROTEIN"/>
    <property type="match status" value="1"/>
</dbReference>
<comment type="caution">
    <text evidence="2">The sequence shown here is derived from an EMBL/GenBank/DDBJ whole genome shotgun (WGS) entry which is preliminary data.</text>
</comment>
<sequence length="160" mass="17498">MPELAYRRPVPEDLHFVADLFSRPEVVAHRPDPEPDPPAISADRLARDIAHWERHGYGRWTVTEGGCHVALGGVTAIADTDEVNISYHVHPDCWRRGIAGAVAAHAVSHAFTVLGVPRIRGLVREANPASAHVLLKLGFLRAGVIEHAGQPTVKYLLDHP</sequence>
<protein>
    <submittedName>
        <fullName evidence="2">GNAT family N-acetyltransferase</fullName>
    </submittedName>
</protein>
<dbReference type="AlphaFoldDB" id="A0A844W4T4"/>
<dbReference type="PROSITE" id="PS51186">
    <property type="entry name" value="GNAT"/>
    <property type="match status" value="1"/>
</dbReference>
<dbReference type="InterPro" id="IPR051531">
    <property type="entry name" value="N-acetyltransferase"/>
</dbReference>
<evidence type="ECO:0000259" key="1">
    <source>
        <dbReference type="PROSITE" id="PS51186"/>
    </source>
</evidence>
<organism evidence="2 3">
    <name type="scientific">Pseudooceanicola pacificus</name>
    <dbReference type="NCBI Taxonomy" id="2676438"/>
    <lineage>
        <taxon>Bacteria</taxon>
        <taxon>Pseudomonadati</taxon>
        <taxon>Pseudomonadota</taxon>
        <taxon>Alphaproteobacteria</taxon>
        <taxon>Rhodobacterales</taxon>
        <taxon>Paracoccaceae</taxon>
        <taxon>Pseudooceanicola</taxon>
    </lineage>
</organism>